<dbReference type="AlphaFoldDB" id="A0AAV4YA57"/>
<dbReference type="EMBL" id="BPLR01001669">
    <property type="protein sequence ID" value="GIZ03930.1"/>
    <property type="molecule type" value="Genomic_DNA"/>
</dbReference>
<organism evidence="1 2">
    <name type="scientific">Caerostris extrusa</name>
    <name type="common">Bark spider</name>
    <name type="synonym">Caerostris bankana</name>
    <dbReference type="NCBI Taxonomy" id="172846"/>
    <lineage>
        <taxon>Eukaryota</taxon>
        <taxon>Metazoa</taxon>
        <taxon>Ecdysozoa</taxon>
        <taxon>Arthropoda</taxon>
        <taxon>Chelicerata</taxon>
        <taxon>Arachnida</taxon>
        <taxon>Araneae</taxon>
        <taxon>Araneomorphae</taxon>
        <taxon>Entelegynae</taxon>
        <taxon>Araneoidea</taxon>
        <taxon>Araneidae</taxon>
        <taxon>Caerostris</taxon>
    </lineage>
</organism>
<name>A0AAV4YA57_CAEEX</name>
<proteinExistence type="predicted"/>
<accession>A0AAV4YA57</accession>
<sequence>MRFPQCTDLMKIKSFRAEFKTPVQREFVLARAVLFQGLSICRLSLRHPPIVSSQYLTRQSTFTRVSTEIDNASFELLNLDSV</sequence>
<gene>
    <name evidence="1" type="ORF">CEXT_470071</name>
</gene>
<comment type="caution">
    <text evidence="1">The sequence shown here is derived from an EMBL/GenBank/DDBJ whole genome shotgun (WGS) entry which is preliminary data.</text>
</comment>
<reference evidence="1 2" key="1">
    <citation type="submission" date="2021-06" db="EMBL/GenBank/DDBJ databases">
        <title>Caerostris extrusa draft genome.</title>
        <authorList>
            <person name="Kono N."/>
            <person name="Arakawa K."/>
        </authorList>
    </citation>
    <scope>NUCLEOTIDE SEQUENCE [LARGE SCALE GENOMIC DNA]</scope>
</reference>
<evidence type="ECO:0000313" key="2">
    <source>
        <dbReference type="Proteomes" id="UP001054945"/>
    </source>
</evidence>
<keyword evidence="2" id="KW-1185">Reference proteome</keyword>
<evidence type="ECO:0000313" key="1">
    <source>
        <dbReference type="EMBL" id="GIZ03930.1"/>
    </source>
</evidence>
<protein>
    <submittedName>
        <fullName evidence="1">Uncharacterized protein</fullName>
    </submittedName>
</protein>
<dbReference type="Proteomes" id="UP001054945">
    <property type="component" value="Unassembled WGS sequence"/>
</dbReference>